<dbReference type="PIRSF" id="PIRSF017804">
    <property type="entry name" value="Secretion_EccD1"/>
    <property type="match status" value="1"/>
</dbReference>
<dbReference type="NCBIfam" id="TIGR03920">
    <property type="entry name" value="T7SS_EccD"/>
    <property type="match status" value="1"/>
</dbReference>
<feature type="transmembrane region" description="Helical" evidence="7">
    <location>
        <begin position="119"/>
        <end position="139"/>
    </location>
</feature>
<evidence type="ECO:0000256" key="1">
    <source>
        <dbReference type="ARBA" id="ARBA00004651"/>
    </source>
</evidence>
<feature type="transmembrane region" description="Helical" evidence="7">
    <location>
        <begin position="319"/>
        <end position="338"/>
    </location>
</feature>
<dbReference type="GO" id="GO:0005886">
    <property type="term" value="C:plasma membrane"/>
    <property type="evidence" value="ECO:0007669"/>
    <property type="project" value="UniProtKB-SubCell"/>
</dbReference>
<feature type="transmembrane region" description="Helical" evidence="7">
    <location>
        <begin position="438"/>
        <end position="458"/>
    </location>
</feature>
<feature type="transmembrane region" description="Helical" evidence="7">
    <location>
        <begin position="174"/>
        <end position="194"/>
    </location>
</feature>
<evidence type="ECO:0000256" key="7">
    <source>
        <dbReference type="SAM" id="Phobius"/>
    </source>
</evidence>
<feature type="transmembrane region" description="Helical" evidence="7">
    <location>
        <begin position="234"/>
        <end position="254"/>
    </location>
</feature>
<evidence type="ECO:0000256" key="5">
    <source>
        <dbReference type="ARBA" id="ARBA00022989"/>
    </source>
</evidence>
<protein>
    <submittedName>
        <fullName evidence="9">Type VII secretion integral membrane protein EccD</fullName>
    </submittedName>
</protein>
<evidence type="ECO:0000256" key="2">
    <source>
        <dbReference type="ARBA" id="ARBA00006162"/>
    </source>
</evidence>
<dbReference type="Pfam" id="PF19053">
    <property type="entry name" value="EccD"/>
    <property type="match status" value="1"/>
</dbReference>
<evidence type="ECO:0000256" key="4">
    <source>
        <dbReference type="ARBA" id="ARBA00022692"/>
    </source>
</evidence>
<accession>A0A8J3P658</accession>
<keyword evidence="4 7" id="KW-0812">Transmembrane</keyword>
<keyword evidence="10" id="KW-1185">Reference proteome</keyword>
<keyword evidence="5 7" id="KW-1133">Transmembrane helix</keyword>
<dbReference type="InterPro" id="IPR024962">
    <property type="entry name" value="YukD-like"/>
</dbReference>
<dbReference type="Proteomes" id="UP000659904">
    <property type="component" value="Unassembled WGS sequence"/>
</dbReference>
<feature type="transmembrane region" description="Helical" evidence="7">
    <location>
        <begin position="260"/>
        <end position="281"/>
    </location>
</feature>
<feature type="transmembrane region" description="Helical" evidence="7">
    <location>
        <begin position="145"/>
        <end position="167"/>
    </location>
</feature>
<name>A0A8J3P658_9ACTN</name>
<keyword evidence="3" id="KW-1003">Cell membrane</keyword>
<sequence length="463" mass="47723">MSVTTAGEMCRLVVCGPDRRIEVAVPSQVLIADLLPVLLQHLGGGLADTGLDHGGWVLQRLGGPPLDDEASASSLGLHDGDVVYLRPRESALAVVHFDDLIDGIATGVRQRSGVWQPQMARWVAFALLAVVFCIGLLALAQSGPVLPRAMVAGGIAAVTLVAAYTATSLTADRWFGLLFALAAIMYAGLAGALAPAPDQPTGPLSGPQLFCGAVAALAVAALAALLVGWAGRFFAALLATSLVAVTAWALVAFVPLTVRQAAGVVAVAVTVAMTVVPTLAFRLAGLRLAPLPTEPEHLQQDIDPEPSAKVLQGAARTDAYMTALHTGLAIPAAAFLVLLGSGAGWAPLTLTASVALVRMLACRPMNSLWHRMALALPAIAGLSAVALSLLTAADPGLRAGLVGLLVAFASPLLFVLARKLPGRRIMPYWGQAADVAQTMTTVAMFPLLLAVLDVYGSVRALWG</sequence>
<feature type="transmembrane region" description="Helical" evidence="7">
    <location>
        <begin position="399"/>
        <end position="417"/>
    </location>
</feature>
<evidence type="ECO:0000313" key="10">
    <source>
        <dbReference type="Proteomes" id="UP000659904"/>
    </source>
</evidence>
<comment type="caution">
    <text evidence="9">The sequence shown here is derived from an EMBL/GenBank/DDBJ whole genome shotgun (WGS) entry which is preliminary data.</text>
</comment>
<comment type="subcellular location">
    <subcellularLocation>
        <location evidence="1">Cell membrane</location>
        <topology evidence="1">Multi-pass membrane protein</topology>
    </subcellularLocation>
</comment>
<feature type="domain" description="EccD-like transmembrane" evidence="8">
    <location>
        <begin position="120"/>
        <end position="461"/>
    </location>
</feature>
<evidence type="ECO:0000256" key="3">
    <source>
        <dbReference type="ARBA" id="ARBA00022475"/>
    </source>
</evidence>
<evidence type="ECO:0000313" key="9">
    <source>
        <dbReference type="EMBL" id="GIG03086.1"/>
    </source>
</evidence>
<feature type="transmembrane region" description="Helical" evidence="7">
    <location>
        <begin position="206"/>
        <end position="227"/>
    </location>
</feature>
<gene>
    <name evidence="9" type="ORF">Cci01nite_81790</name>
</gene>
<dbReference type="InterPro" id="IPR006707">
    <property type="entry name" value="T7SS_EccD"/>
</dbReference>
<dbReference type="AlphaFoldDB" id="A0A8J3P658"/>
<evidence type="ECO:0000259" key="8">
    <source>
        <dbReference type="Pfam" id="PF19053"/>
    </source>
</evidence>
<reference evidence="9 10" key="1">
    <citation type="submission" date="2021-01" db="EMBL/GenBank/DDBJ databases">
        <title>Whole genome shotgun sequence of Catellatospora citrea NBRC 14495.</title>
        <authorList>
            <person name="Komaki H."/>
            <person name="Tamura T."/>
        </authorList>
    </citation>
    <scope>NUCLEOTIDE SEQUENCE [LARGE SCALE GENOMIC DNA]</scope>
    <source>
        <strain evidence="9 10">NBRC 14495</strain>
    </source>
</reference>
<comment type="similarity">
    <text evidence="2">Belongs to the EccD/Snm4 family.</text>
</comment>
<proteinExistence type="inferred from homology"/>
<evidence type="ECO:0000256" key="6">
    <source>
        <dbReference type="ARBA" id="ARBA00023136"/>
    </source>
</evidence>
<dbReference type="InterPro" id="IPR044049">
    <property type="entry name" value="EccD_transm"/>
</dbReference>
<dbReference type="Gene3D" id="3.10.20.90">
    <property type="entry name" value="Phosphatidylinositol 3-kinase Catalytic Subunit, Chain A, domain 1"/>
    <property type="match status" value="1"/>
</dbReference>
<feature type="transmembrane region" description="Helical" evidence="7">
    <location>
        <begin position="373"/>
        <end position="393"/>
    </location>
</feature>
<keyword evidence="6 7" id="KW-0472">Membrane</keyword>
<dbReference type="EMBL" id="BONH01000070">
    <property type="protein sequence ID" value="GIG03086.1"/>
    <property type="molecule type" value="Genomic_DNA"/>
</dbReference>
<organism evidence="9 10">
    <name type="scientific">Catellatospora citrea</name>
    <dbReference type="NCBI Taxonomy" id="53366"/>
    <lineage>
        <taxon>Bacteria</taxon>
        <taxon>Bacillati</taxon>
        <taxon>Actinomycetota</taxon>
        <taxon>Actinomycetes</taxon>
        <taxon>Micromonosporales</taxon>
        <taxon>Micromonosporaceae</taxon>
        <taxon>Catellatospora</taxon>
    </lineage>
</organism>
<dbReference type="Pfam" id="PF08817">
    <property type="entry name" value="YukD"/>
    <property type="match status" value="1"/>
</dbReference>